<dbReference type="Proteomes" id="UP000195569">
    <property type="component" value="Unassembled WGS sequence"/>
</dbReference>
<evidence type="ECO:0000256" key="1">
    <source>
        <dbReference type="SAM" id="MobiDB-lite"/>
    </source>
</evidence>
<comment type="caution">
    <text evidence="2">The sequence shown here is derived from an EMBL/GenBank/DDBJ whole genome shotgun (WGS) entry which is preliminary data.</text>
</comment>
<sequence>MRAFRPPLSPQHLCPNLQGVSMLAGKHHRAALCFNHRGHDLTHHRDEAKQGSNPAPRTIFTDKFRSHAAAKGKIPKLANAKHGSSKQRTA</sequence>
<reference evidence="2" key="1">
    <citation type="submission" date="2016-12" db="EMBL/GenBank/DDBJ databases">
        <authorList>
            <person name="Moulin L."/>
        </authorList>
    </citation>
    <scope>NUCLEOTIDE SEQUENCE [LARGE SCALE GENOMIC DNA]</scope>
    <source>
        <strain evidence="2">STM 7183</strain>
    </source>
</reference>
<name>A0A1N7SW20_9BURK</name>
<accession>A0A1N7SW20</accession>
<evidence type="ECO:0000313" key="2">
    <source>
        <dbReference type="EMBL" id="SIT51575.1"/>
    </source>
</evidence>
<dbReference type="EMBL" id="CYGY02000124">
    <property type="protein sequence ID" value="SIT51575.1"/>
    <property type="molecule type" value="Genomic_DNA"/>
</dbReference>
<gene>
    <name evidence="2" type="ORF">BN2476_1240036</name>
</gene>
<proteinExistence type="predicted"/>
<organism evidence="2 3">
    <name type="scientific">Paraburkholderia piptadeniae</name>
    <dbReference type="NCBI Taxonomy" id="1701573"/>
    <lineage>
        <taxon>Bacteria</taxon>
        <taxon>Pseudomonadati</taxon>
        <taxon>Pseudomonadota</taxon>
        <taxon>Betaproteobacteria</taxon>
        <taxon>Burkholderiales</taxon>
        <taxon>Burkholderiaceae</taxon>
        <taxon>Paraburkholderia</taxon>
    </lineage>
</organism>
<protein>
    <submittedName>
        <fullName evidence="2">Uncharacterized protein</fullName>
    </submittedName>
</protein>
<keyword evidence="3" id="KW-1185">Reference proteome</keyword>
<dbReference type="AlphaFoldDB" id="A0A1N7SW20"/>
<feature type="region of interest" description="Disordered" evidence="1">
    <location>
        <begin position="67"/>
        <end position="90"/>
    </location>
</feature>
<evidence type="ECO:0000313" key="3">
    <source>
        <dbReference type="Proteomes" id="UP000195569"/>
    </source>
</evidence>